<keyword evidence="3" id="KW-1185">Reference proteome</keyword>
<dbReference type="OrthoDB" id="2678818at2759"/>
<name>A0A0C3N413_PISTI</name>
<dbReference type="AlphaFoldDB" id="A0A0C3N413"/>
<evidence type="ECO:0000256" key="1">
    <source>
        <dbReference type="SAM" id="MobiDB-lite"/>
    </source>
</evidence>
<feature type="compositionally biased region" description="Low complexity" evidence="1">
    <location>
        <begin position="50"/>
        <end position="61"/>
    </location>
</feature>
<organism evidence="2 3">
    <name type="scientific">Pisolithus tinctorius Marx 270</name>
    <dbReference type="NCBI Taxonomy" id="870435"/>
    <lineage>
        <taxon>Eukaryota</taxon>
        <taxon>Fungi</taxon>
        <taxon>Dikarya</taxon>
        <taxon>Basidiomycota</taxon>
        <taxon>Agaricomycotina</taxon>
        <taxon>Agaricomycetes</taxon>
        <taxon>Agaricomycetidae</taxon>
        <taxon>Boletales</taxon>
        <taxon>Sclerodermatineae</taxon>
        <taxon>Pisolithaceae</taxon>
        <taxon>Pisolithus</taxon>
    </lineage>
</organism>
<protein>
    <submittedName>
        <fullName evidence="2">Uncharacterized protein</fullName>
    </submittedName>
</protein>
<feature type="compositionally biased region" description="Polar residues" evidence="1">
    <location>
        <begin position="67"/>
        <end position="82"/>
    </location>
</feature>
<feature type="region of interest" description="Disordered" evidence="1">
    <location>
        <begin position="46"/>
        <end position="82"/>
    </location>
</feature>
<dbReference type="InParanoid" id="A0A0C3N413"/>
<evidence type="ECO:0000313" key="3">
    <source>
        <dbReference type="Proteomes" id="UP000054217"/>
    </source>
</evidence>
<dbReference type="EMBL" id="KN832060">
    <property type="protein sequence ID" value="KIN95799.1"/>
    <property type="molecule type" value="Genomic_DNA"/>
</dbReference>
<sequence length="82" mass="8609">MGVGDDIAHLRRIMRDAGSGISKHGLWLAAQADEQARLSSVLVLRNNPITSTRETASSTSSPDTETEGSASSGSPLLTETEL</sequence>
<dbReference type="Proteomes" id="UP000054217">
    <property type="component" value="Unassembled WGS sequence"/>
</dbReference>
<proteinExistence type="predicted"/>
<reference evidence="2 3" key="1">
    <citation type="submission" date="2014-04" db="EMBL/GenBank/DDBJ databases">
        <authorList>
            <consortium name="DOE Joint Genome Institute"/>
            <person name="Kuo A."/>
            <person name="Kohler A."/>
            <person name="Costa M.D."/>
            <person name="Nagy L.G."/>
            <person name="Floudas D."/>
            <person name="Copeland A."/>
            <person name="Barry K.W."/>
            <person name="Cichocki N."/>
            <person name="Veneault-Fourrey C."/>
            <person name="LaButti K."/>
            <person name="Lindquist E.A."/>
            <person name="Lipzen A."/>
            <person name="Lundell T."/>
            <person name="Morin E."/>
            <person name="Murat C."/>
            <person name="Sun H."/>
            <person name="Tunlid A."/>
            <person name="Henrissat B."/>
            <person name="Grigoriev I.V."/>
            <person name="Hibbett D.S."/>
            <person name="Martin F."/>
            <person name="Nordberg H.P."/>
            <person name="Cantor M.N."/>
            <person name="Hua S.X."/>
        </authorList>
    </citation>
    <scope>NUCLEOTIDE SEQUENCE [LARGE SCALE GENOMIC DNA]</scope>
    <source>
        <strain evidence="2 3">Marx 270</strain>
    </source>
</reference>
<accession>A0A0C3N413</accession>
<evidence type="ECO:0000313" key="2">
    <source>
        <dbReference type="EMBL" id="KIN95799.1"/>
    </source>
</evidence>
<gene>
    <name evidence="2" type="ORF">M404DRAFT_296419</name>
</gene>
<dbReference type="HOGENOM" id="CLU_2559192_0_0_1"/>
<reference evidence="3" key="2">
    <citation type="submission" date="2015-01" db="EMBL/GenBank/DDBJ databases">
        <title>Evolutionary Origins and Diversification of the Mycorrhizal Mutualists.</title>
        <authorList>
            <consortium name="DOE Joint Genome Institute"/>
            <consortium name="Mycorrhizal Genomics Consortium"/>
            <person name="Kohler A."/>
            <person name="Kuo A."/>
            <person name="Nagy L.G."/>
            <person name="Floudas D."/>
            <person name="Copeland A."/>
            <person name="Barry K.W."/>
            <person name="Cichocki N."/>
            <person name="Veneault-Fourrey C."/>
            <person name="LaButti K."/>
            <person name="Lindquist E.A."/>
            <person name="Lipzen A."/>
            <person name="Lundell T."/>
            <person name="Morin E."/>
            <person name="Murat C."/>
            <person name="Riley R."/>
            <person name="Ohm R."/>
            <person name="Sun H."/>
            <person name="Tunlid A."/>
            <person name="Henrissat B."/>
            <person name="Grigoriev I.V."/>
            <person name="Hibbett D.S."/>
            <person name="Martin F."/>
        </authorList>
    </citation>
    <scope>NUCLEOTIDE SEQUENCE [LARGE SCALE GENOMIC DNA]</scope>
    <source>
        <strain evidence="3">Marx 270</strain>
    </source>
</reference>